<feature type="transmembrane region" description="Helical" evidence="7">
    <location>
        <begin position="97"/>
        <end position="114"/>
    </location>
</feature>
<protein>
    <submittedName>
        <fullName evidence="8">Threonine/homoserine/homoserine lactone efflux protein</fullName>
    </submittedName>
</protein>
<name>A0A4R7NFG0_9GAMM</name>
<keyword evidence="5 7" id="KW-1133">Transmembrane helix</keyword>
<dbReference type="Pfam" id="PF01810">
    <property type="entry name" value="LysE"/>
    <property type="match status" value="1"/>
</dbReference>
<evidence type="ECO:0000256" key="4">
    <source>
        <dbReference type="ARBA" id="ARBA00022692"/>
    </source>
</evidence>
<evidence type="ECO:0000256" key="6">
    <source>
        <dbReference type="ARBA" id="ARBA00023136"/>
    </source>
</evidence>
<dbReference type="PANTHER" id="PTHR30086:SF14">
    <property type="entry name" value="HOMOSERINE_HOMOSERINE LACTONE EFFLUX PROTEIN"/>
    <property type="match status" value="1"/>
</dbReference>
<evidence type="ECO:0000256" key="5">
    <source>
        <dbReference type="ARBA" id="ARBA00022989"/>
    </source>
</evidence>
<comment type="subcellular location">
    <subcellularLocation>
        <location evidence="1">Cell membrane</location>
        <topology evidence="1">Multi-pass membrane protein</topology>
    </subcellularLocation>
</comment>
<keyword evidence="9" id="KW-1185">Reference proteome</keyword>
<dbReference type="PANTHER" id="PTHR30086">
    <property type="entry name" value="ARGININE EXPORTER PROTEIN ARGO"/>
    <property type="match status" value="1"/>
</dbReference>
<dbReference type="GO" id="GO:0042970">
    <property type="term" value="F:homoserine transmembrane transporter activity"/>
    <property type="evidence" value="ECO:0007669"/>
    <property type="project" value="TreeGrafter"/>
</dbReference>
<dbReference type="EMBL" id="SOBR01000008">
    <property type="protein sequence ID" value="TDU19233.1"/>
    <property type="molecule type" value="Genomic_DNA"/>
</dbReference>
<evidence type="ECO:0000313" key="8">
    <source>
        <dbReference type="EMBL" id="TDU19233.1"/>
    </source>
</evidence>
<gene>
    <name evidence="8" type="ORF">C8E00_10821</name>
</gene>
<evidence type="ECO:0000256" key="7">
    <source>
        <dbReference type="SAM" id="Phobius"/>
    </source>
</evidence>
<evidence type="ECO:0000256" key="2">
    <source>
        <dbReference type="ARBA" id="ARBA00007928"/>
    </source>
</evidence>
<dbReference type="AlphaFoldDB" id="A0A4R7NFG0"/>
<keyword evidence="4 7" id="KW-0812">Transmembrane</keyword>
<proteinExistence type="inferred from homology"/>
<comment type="similarity">
    <text evidence="2">Belongs to the Rht family.</text>
</comment>
<feature type="transmembrane region" description="Helical" evidence="7">
    <location>
        <begin position="32"/>
        <end position="52"/>
    </location>
</feature>
<dbReference type="PIRSF" id="PIRSF006324">
    <property type="entry name" value="LeuE"/>
    <property type="match status" value="1"/>
</dbReference>
<keyword evidence="6 7" id="KW-0472">Membrane</keyword>
<feature type="transmembrane region" description="Helical" evidence="7">
    <location>
        <begin position="145"/>
        <end position="165"/>
    </location>
</feature>
<comment type="caution">
    <text evidence="8">The sequence shown here is derived from an EMBL/GenBank/DDBJ whole genome shotgun (WGS) entry which is preliminary data.</text>
</comment>
<evidence type="ECO:0000256" key="1">
    <source>
        <dbReference type="ARBA" id="ARBA00004651"/>
    </source>
</evidence>
<organism evidence="8 9">
    <name type="scientific">Chromohalobacter marismortui</name>
    <dbReference type="NCBI Taxonomy" id="42055"/>
    <lineage>
        <taxon>Bacteria</taxon>
        <taxon>Pseudomonadati</taxon>
        <taxon>Pseudomonadota</taxon>
        <taxon>Gammaproteobacteria</taxon>
        <taxon>Oceanospirillales</taxon>
        <taxon>Halomonadaceae</taxon>
        <taxon>Chromohalobacter</taxon>
    </lineage>
</organism>
<feature type="transmembrane region" description="Helical" evidence="7">
    <location>
        <begin position="73"/>
        <end position="91"/>
    </location>
</feature>
<sequence>MIRVPLFCSGLMALIIVVMTQAFPGAVTSIDWPLLIGASAIMALTPGANQLLSLSNGFHVGVAPAMTAACGRFAAFALMVVGVAVGLGHWLATSAMFFSVLKWIGVAYLSYLGVRSLLTAWRPKAVSPSEGIETAQTWPLLRREALVAFSNPKAYVLFALFLPQFLHADSVSFAPAIMLAGLAYILIEFVCALLYAGAGHLLGRGRISLSRQRWLDGISGSLMVSLAGWLALAKRQA</sequence>
<dbReference type="RefSeq" id="WP_133698208.1">
    <property type="nucleotide sequence ID" value="NZ_SOBR01000008.1"/>
</dbReference>
<feature type="transmembrane region" description="Helical" evidence="7">
    <location>
        <begin position="177"/>
        <end position="202"/>
    </location>
</feature>
<keyword evidence="3" id="KW-1003">Cell membrane</keyword>
<evidence type="ECO:0000313" key="9">
    <source>
        <dbReference type="Proteomes" id="UP000295380"/>
    </source>
</evidence>
<dbReference type="Proteomes" id="UP000295380">
    <property type="component" value="Unassembled WGS sequence"/>
</dbReference>
<reference evidence="8 9" key="1">
    <citation type="submission" date="2019-03" db="EMBL/GenBank/DDBJ databases">
        <title>Genomic Encyclopedia of Type Strains, Phase IV (KMG-IV): sequencing the most valuable type-strain genomes for metagenomic binning, comparative biology and taxonomic classification.</title>
        <authorList>
            <person name="Goeker M."/>
        </authorList>
    </citation>
    <scope>NUCLEOTIDE SEQUENCE [LARGE SCALE GENOMIC DNA]</scope>
    <source>
        <strain evidence="8 9">DSM 6770</strain>
    </source>
</reference>
<evidence type="ECO:0000256" key="3">
    <source>
        <dbReference type="ARBA" id="ARBA00022475"/>
    </source>
</evidence>
<accession>A0A4R7NFG0</accession>
<dbReference type="OrthoDB" id="9804822at2"/>
<dbReference type="GO" id="GO:0005886">
    <property type="term" value="C:plasma membrane"/>
    <property type="evidence" value="ECO:0007669"/>
    <property type="project" value="UniProtKB-SubCell"/>
</dbReference>
<dbReference type="InterPro" id="IPR001123">
    <property type="entry name" value="LeuE-type"/>
</dbReference>